<dbReference type="Gramene" id="KQL04481">
    <property type="protein sequence ID" value="KQL04481"/>
    <property type="gene ID" value="SETIT_004413mg"/>
</dbReference>
<sequence>FRGRRLAVNFSTAHPTLQILPLLLHAHGTEGEGGRRESSAAMEGDWRDLAGTVPGTLMLVADGATGLLETVRTAHRKLAACVRVLRVLEMGGAINADDVQEAPSARASLDDARRELVRLRELHGTASHVFDLYHALLQGLEDEPRWRRWERRSGETSRHACHALRGLRSATSHLMASRNALLMARSFPHLSTDWTAWISAALNLLRRSMWASAMAAFATNQMRDAVAEELQDAWMVFLLLHRYH</sequence>
<organism evidence="1 2">
    <name type="scientific">Setaria italica</name>
    <name type="common">Foxtail millet</name>
    <name type="synonym">Panicum italicum</name>
    <dbReference type="NCBI Taxonomy" id="4555"/>
    <lineage>
        <taxon>Eukaryota</taxon>
        <taxon>Viridiplantae</taxon>
        <taxon>Streptophyta</taxon>
        <taxon>Embryophyta</taxon>
        <taxon>Tracheophyta</taxon>
        <taxon>Spermatophyta</taxon>
        <taxon>Magnoliopsida</taxon>
        <taxon>Liliopsida</taxon>
        <taxon>Poales</taxon>
        <taxon>Poaceae</taxon>
        <taxon>PACMAD clade</taxon>
        <taxon>Panicoideae</taxon>
        <taxon>Panicodae</taxon>
        <taxon>Paniceae</taxon>
        <taxon>Cenchrinae</taxon>
        <taxon>Setaria</taxon>
    </lineage>
</organism>
<dbReference type="EMBL" id="AGNK02002874">
    <property type="status" value="NOT_ANNOTATED_CDS"/>
    <property type="molecule type" value="Genomic_DNA"/>
</dbReference>
<dbReference type="HOGENOM" id="CLU_1140470_0_0_1"/>
<protein>
    <submittedName>
        <fullName evidence="1">Uncharacterized protein</fullName>
    </submittedName>
</protein>
<name>K3XR73_SETIT</name>
<reference evidence="2" key="1">
    <citation type="journal article" date="2012" name="Nat. Biotechnol.">
        <title>Reference genome sequence of the model plant Setaria.</title>
        <authorList>
            <person name="Bennetzen J.L."/>
            <person name="Schmutz J."/>
            <person name="Wang H."/>
            <person name="Percifield R."/>
            <person name="Hawkins J."/>
            <person name="Pontaroli A.C."/>
            <person name="Estep M."/>
            <person name="Feng L."/>
            <person name="Vaughn J.N."/>
            <person name="Grimwood J."/>
            <person name="Jenkins J."/>
            <person name="Barry K."/>
            <person name="Lindquist E."/>
            <person name="Hellsten U."/>
            <person name="Deshpande S."/>
            <person name="Wang X."/>
            <person name="Wu X."/>
            <person name="Mitros T."/>
            <person name="Triplett J."/>
            <person name="Yang X."/>
            <person name="Ye C.Y."/>
            <person name="Mauro-Herrera M."/>
            <person name="Wang L."/>
            <person name="Li P."/>
            <person name="Sharma M."/>
            <person name="Sharma R."/>
            <person name="Ronald P.C."/>
            <person name="Panaud O."/>
            <person name="Kellogg E.A."/>
            <person name="Brutnell T.P."/>
            <person name="Doust A.N."/>
            <person name="Tuskan G.A."/>
            <person name="Rokhsar D."/>
            <person name="Devos K.M."/>
        </authorList>
    </citation>
    <scope>NUCLEOTIDE SEQUENCE [LARGE SCALE GENOMIC DNA]</scope>
    <source>
        <strain evidence="2">cv. Yugu1</strain>
    </source>
</reference>
<reference evidence="1" key="2">
    <citation type="submission" date="2018-08" db="UniProtKB">
        <authorList>
            <consortium name="EnsemblPlants"/>
        </authorList>
    </citation>
    <scope>IDENTIFICATION</scope>
    <source>
        <strain evidence="1">Yugu1</strain>
    </source>
</reference>
<dbReference type="AlphaFoldDB" id="K3XR73"/>
<evidence type="ECO:0000313" key="2">
    <source>
        <dbReference type="Proteomes" id="UP000004995"/>
    </source>
</evidence>
<dbReference type="EnsemblPlants" id="KQL04481">
    <property type="protein sequence ID" value="KQL04481"/>
    <property type="gene ID" value="SETIT_004413mg"/>
</dbReference>
<dbReference type="Proteomes" id="UP000004995">
    <property type="component" value="Unassembled WGS sequence"/>
</dbReference>
<evidence type="ECO:0000313" key="1">
    <source>
        <dbReference type="EnsemblPlants" id="KQL04481"/>
    </source>
</evidence>
<proteinExistence type="predicted"/>
<dbReference type="InParanoid" id="K3XR73"/>
<keyword evidence="2" id="KW-1185">Reference proteome</keyword>
<dbReference type="FunCoup" id="K3XR73">
    <property type="interactions" value="304"/>
</dbReference>
<accession>K3XR73</accession>